<sequence>MSNSSNRQSDINTFLTIIEQQNNTIALLTKNGEDMQNTIRDLRQTIANLEETIAELNRRFFGISSEHSKNISLPADKESDIAEDISEDDAKEPPAKTKKSSKPRKPKASREELYASLPICEVKCPLPDDQKFCPDCGTPLEPMGYTFVREELRVIPAKLFRVRYLQQKMRCPGCHEEDETTIVAAPAPASLFPHSPASPSLVAMIMYRKAGLYLPFYRQEMDFGMSGVPIPRETQARWFIKGALEYLEPIYSRLHEELLRRDLIHADEVPCQVLHEDGRKATQKSYMWIYQSGSDGKPPVALYEYQPGRASVYPIEFLKGFHGMIQCDGYAAYGCIEDVILICCLAHARRKFFDAVPKGRQKRIRLLDINSEQALDEPISTEEDENLLPAEKGVAFCNRLFFKERLYKELSPEERKAKRLEEETPIWDEFWSWIDTLDPSGGSKLEKAVKYALNHKESLMNYLLDGRCEISNNSAERKAKVYATGRKNFLFHDSVDGAKATAIVMSLVETAKANNLNAYKYLYTLLLYMPDYKNEPSGIEQLLPWSIFVQDKCSGIIDDSLELPENRGNLPI</sequence>
<dbReference type="InterPro" id="IPR039552">
    <property type="entry name" value="IS66_C"/>
</dbReference>
<dbReference type="InterPro" id="IPR024463">
    <property type="entry name" value="Transposase_TnpC_homeodom"/>
</dbReference>
<evidence type="ECO:0000256" key="2">
    <source>
        <dbReference type="SAM" id="MobiDB-lite"/>
    </source>
</evidence>
<keyword evidence="1" id="KW-0175">Coiled coil</keyword>
<feature type="domain" description="Transposase IS66 central" evidence="3">
    <location>
        <begin position="195"/>
        <end position="499"/>
    </location>
</feature>
<reference evidence="7" key="1">
    <citation type="submission" date="2021-10" db="EMBL/GenBank/DDBJ databases">
        <title>Collection of gut derived symbiotic bacterial strains cultured from healthy donors.</title>
        <authorList>
            <person name="Lin H."/>
            <person name="Littmann E."/>
            <person name="Claire K."/>
            <person name="Pamer E."/>
        </authorList>
    </citation>
    <scope>NUCLEOTIDE SEQUENCE</scope>
    <source>
        <strain evidence="7">MSK.22.92</strain>
    </source>
</reference>
<feature type="domain" description="Transposase TnpC homeodomain" evidence="5">
    <location>
        <begin position="49"/>
        <end position="121"/>
    </location>
</feature>
<evidence type="ECO:0000259" key="6">
    <source>
        <dbReference type="Pfam" id="PF13817"/>
    </source>
</evidence>
<evidence type="ECO:0000259" key="5">
    <source>
        <dbReference type="Pfam" id="PF13007"/>
    </source>
</evidence>
<evidence type="ECO:0000259" key="3">
    <source>
        <dbReference type="Pfam" id="PF03050"/>
    </source>
</evidence>
<accession>A0AAW4WU04</accession>
<dbReference type="PANTHER" id="PTHR33678:SF1">
    <property type="entry name" value="BLL1576 PROTEIN"/>
    <property type="match status" value="1"/>
</dbReference>
<dbReference type="EMBL" id="JAJFBX010000059">
    <property type="protein sequence ID" value="MCC2748694.1"/>
    <property type="molecule type" value="Genomic_DNA"/>
</dbReference>
<evidence type="ECO:0000313" key="8">
    <source>
        <dbReference type="Proteomes" id="UP001197847"/>
    </source>
</evidence>
<feature type="region of interest" description="Disordered" evidence="2">
    <location>
        <begin position="84"/>
        <end position="110"/>
    </location>
</feature>
<evidence type="ECO:0000313" key="7">
    <source>
        <dbReference type="EMBL" id="MCC2748694.1"/>
    </source>
</evidence>
<dbReference type="InterPro" id="IPR024474">
    <property type="entry name" value="Znf_dom_IS66"/>
</dbReference>
<dbReference type="InterPro" id="IPR004291">
    <property type="entry name" value="Transposase_IS66_central"/>
</dbReference>
<dbReference type="PANTHER" id="PTHR33678">
    <property type="entry name" value="BLL1576 PROTEIN"/>
    <property type="match status" value="1"/>
</dbReference>
<dbReference type="AlphaFoldDB" id="A0AAW4WU04"/>
<name>A0AAW4WU04_9FIRM</name>
<feature type="coiled-coil region" evidence="1">
    <location>
        <begin position="25"/>
        <end position="59"/>
    </location>
</feature>
<dbReference type="NCBIfam" id="NF033517">
    <property type="entry name" value="transpos_IS66"/>
    <property type="match status" value="1"/>
</dbReference>
<feature type="domain" description="Transposase IS66 zinc-finger binding" evidence="4">
    <location>
        <begin position="131"/>
        <end position="175"/>
    </location>
</feature>
<dbReference type="Pfam" id="PF13005">
    <property type="entry name" value="zf-IS66"/>
    <property type="match status" value="1"/>
</dbReference>
<dbReference type="RefSeq" id="WP_173849810.1">
    <property type="nucleotide sequence ID" value="NZ_JAAISB010000090.1"/>
</dbReference>
<dbReference type="Pfam" id="PF13817">
    <property type="entry name" value="DDE_Tnp_IS66_C"/>
    <property type="match status" value="1"/>
</dbReference>
<evidence type="ECO:0000259" key="4">
    <source>
        <dbReference type="Pfam" id="PF13005"/>
    </source>
</evidence>
<gene>
    <name evidence="7" type="ORF">LK487_17035</name>
</gene>
<proteinExistence type="predicted"/>
<feature type="compositionally biased region" description="Basic residues" evidence="2">
    <location>
        <begin position="96"/>
        <end position="107"/>
    </location>
</feature>
<evidence type="ECO:0000256" key="1">
    <source>
        <dbReference type="SAM" id="Coils"/>
    </source>
</evidence>
<comment type="caution">
    <text evidence="7">The sequence shown here is derived from an EMBL/GenBank/DDBJ whole genome shotgun (WGS) entry which is preliminary data.</text>
</comment>
<protein>
    <submittedName>
        <fullName evidence="7">IS66 family transposase</fullName>
    </submittedName>
</protein>
<feature type="domain" description="Transposase IS66 C-terminal" evidence="6">
    <location>
        <begin position="506"/>
        <end position="545"/>
    </location>
</feature>
<dbReference type="Proteomes" id="UP001197847">
    <property type="component" value="Unassembled WGS sequence"/>
</dbReference>
<dbReference type="InterPro" id="IPR052344">
    <property type="entry name" value="Transposase-related"/>
</dbReference>
<organism evidence="7 8">
    <name type="scientific">Agathobacter rectalis</name>
    <dbReference type="NCBI Taxonomy" id="39491"/>
    <lineage>
        <taxon>Bacteria</taxon>
        <taxon>Bacillati</taxon>
        <taxon>Bacillota</taxon>
        <taxon>Clostridia</taxon>
        <taxon>Lachnospirales</taxon>
        <taxon>Lachnospiraceae</taxon>
        <taxon>Agathobacter</taxon>
    </lineage>
</organism>
<dbReference type="Pfam" id="PF13007">
    <property type="entry name" value="LZ_Tnp_IS66"/>
    <property type="match status" value="1"/>
</dbReference>
<dbReference type="Pfam" id="PF03050">
    <property type="entry name" value="DDE_Tnp_IS66"/>
    <property type="match status" value="1"/>
</dbReference>